<dbReference type="SUPFAM" id="SSF54403">
    <property type="entry name" value="Cystatin/monellin"/>
    <property type="match status" value="5"/>
</dbReference>
<evidence type="ECO:0000256" key="3">
    <source>
        <dbReference type="ARBA" id="ARBA00022704"/>
    </source>
</evidence>
<comment type="caution">
    <text evidence="8">The sequence shown here is derived from an EMBL/GenBank/DDBJ whole genome shotgun (WGS) entry which is preliminary data.</text>
</comment>
<feature type="domain" description="Cystatin" evidence="7">
    <location>
        <begin position="417"/>
        <end position="525"/>
    </location>
</feature>
<keyword evidence="9" id="KW-1185">Reference proteome</keyword>
<evidence type="ECO:0000313" key="9">
    <source>
        <dbReference type="Proteomes" id="UP000502823"/>
    </source>
</evidence>
<evidence type="ECO:0000256" key="4">
    <source>
        <dbReference type="ARBA" id="ARBA00023157"/>
    </source>
</evidence>
<keyword evidence="2" id="KW-0646">Protease inhibitor</keyword>
<evidence type="ECO:0000313" key="8">
    <source>
        <dbReference type="EMBL" id="GFG38218.1"/>
    </source>
</evidence>
<feature type="region of interest" description="Disordered" evidence="5">
    <location>
        <begin position="599"/>
        <end position="665"/>
    </location>
</feature>
<protein>
    <recommendedName>
        <fullName evidence="7">Cystatin domain-containing protein</fullName>
    </recommendedName>
</protein>
<feature type="domain" description="Cystatin" evidence="7">
    <location>
        <begin position="687"/>
        <end position="798"/>
    </location>
</feature>
<dbReference type="SMART" id="SM00043">
    <property type="entry name" value="CY"/>
    <property type="match status" value="5"/>
</dbReference>
<dbReference type="InterPro" id="IPR046350">
    <property type="entry name" value="Cystatin_sf"/>
</dbReference>
<reference evidence="9" key="1">
    <citation type="submission" date="2020-01" db="EMBL/GenBank/DDBJ databases">
        <title>Draft genome sequence of the Termite Coptotermes fromosanus.</title>
        <authorList>
            <person name="Itakura S."/>
            <person name="Yosikawa Y."/>
            <person name="Umezawa K."/>
        </authorList>
    </citation>
    <scope>NUCLEOTIDE SEQUENCE [LARGE SCALE GENOMIC DNA]</scope>
</reference>
<dbReference type="PROSITE" id="PS00287">
    <property type="entry name" value="CYSTATIN"/>
    <property type="match status" value="2"/>
</dbReference>
<dbReference type="FunFam" id="3.10.450.10:FF:000004">
    <property type="entry name" value="Cystatin C"/>
    <property type="match status" value="1"/>
</dbReference>
<dbReference type="CDD" id="cd00042">
    <property type="entry name" value="CY"/>
    <property type="match status" value="4"/>
</dbReference>
<dbReference type="InParanoid" id="A0A6L2Q637"/>
<evidence type="ECO:0000259" key="7">
    <source>
        <dbReference type="SMART" id="SM00043"/>
    </source>
</evidence>
<feature type="compositionally biased region" description="Basic and acidic residues" evidence="5">
    <location>
        <begin position="622"/>
        <end position="640"/>
    </location>
</feature>
<dbReference type="OrthoDB" id="387093at2759"/>
<organism evidence="8 9">
    <name type="scientific">Coptotermes formosanus</name>
    <name type="common">Formosan subterranean termite</name>
    <dbReference type="NCBI Taxonomy" id="36987"/>
    <lineage>
        <taxon>Eukaryota</taxon>
        <taxon>Metazoa</taxon>
        <taxon>Ecdysozoa</taxon>
        <taxon>Arthropoda</taxon>
        <taxon>Hexapoda</taxon>
        <taxon>Insecta</taxon>
        <taxon>Pterygota</taxon>
        <taxon>Neoptera</taxon>
        <taxon>Polyneoptera</taxon>
        <taxon>Dictyoptera</taxon>
        <taxon>Blattodea</taxon>
        <taxon>Blattoidea</taxon>
        <taxon>Termitoidae</taxon>
        <taxon>Rhinotermitidae</taxon>
        <taxon>Coptotermes</taxon>
    </lineage>
</organism>
<dbReference type="EMBL" id="BLKM01012983">
    <property type="protein sequence ID" value="GFG38218.1"/>
    <property type="molecule type" value="Genomic_DNA"/>
</dbReference>
<feature type="domain" description="Cystatin" evidence="7">
    <location>
        <begin position="947"/>
        <end position="1055"/>
    </location>
</feature>
<evidence type="ECO:0000256" key="1">
    <source>
        <dbReference type="ARBA" id="ARBA00009403"/>
    </source>
</evidence>
<dbReference type="AlphaFoldDB" id="A0A6L2Q637"/>
<evidence type="ECO:0000256" key="2">
    <source>
        <dbReference type="ARBA" id="ARBA00022690"/>
    </source>
</evidence>
<dbReference type="PANTHER" id="PTHR46186">
    <property type="entry name" value="CYSTATIN"/>
    <property type="match status" value="1"/>
</dbReference>
<dbReference type="InterPro" id="IPR000010">
    <property type="entry name" value="Cystatin_dom"/>
</dbReference>
<feature type="region of interest" description="Disordered" evidence="5">
    <location>
        <begin position="925"/>
        <end position="956"/>
    </location>
</feature>
<dbReference type="PANTHER" id="PTHR46186:SF2">
    <property type="entry name" value="CYSTATIN"/>
    <property type="match status" value="1"/>
</dbReference>
<dbReference type="GO" id="GO:0005615">
    <property type="term" value="C:extracellular space"/>
    <property type="evidence" value="ECO:0007669"/>
    <property type="project" value="TreeGrafter"/>
</dbReference>
<gene>
    <name evidence="8" type="ORF">Cfor_03821</name>
</gene>
<feature type="chain" id="PRO_5026871918" description="Cystatin domain-containing protein" evidence="6">
    <location>
        <begin position="21"/>
        <end position="1090"/>
    </location>
</feature>
<accession>A0A6L2Q637</accession>
<evidence type="ECO:0000256" key="6">
    <source>
        <dbReference type="SAM" id="SignalP"/>
    </source>
</evidence>
<dbReference type="Pfam" id="PF00031">
    <property type="entry name" value="Cystatin"/>
    <property type="match status" value="4"/>
</dbReference>
<dbReference type="InterPro" id="IPR018073">
    <property type="entry name" value="Prot_inh_cystat_CS"/>
</dbReference>
<name>A0A6L2Q637_COPFO</name>
<dbReference type="GO" id="GO:0005737">
    <property type="term" value="C:cytoplasm"/>
    <property type="evidence" value="ECO:0007669"/>
    <property type="project" value="TreeGrafter"/>
</dbReference>
<feature type="domain" description="Cystatin" evidence="7">
    <location>
        <begin position="216"/>
        <end position="335"/>
    </location>
</feature>
<dbReference type="GO" id="GO:0004869">
    <property type="term" value="F:cysteine-type endopeptidase inhibitor activity"/>
    <property type="evidence" value="ECO:0007669"/>
    <property type="project" value="UniProtKB-KW"/>
</dbReference>
<dbReference type="GO" id="GO:0031982">
    <property type="term" value="C:vesicle"/>
    <property type="evidence" value="ECO:0007669"/>
    <property type="project" value="TreeGrafter"/>
</dbReference>
<feature type="domain" description="Cystatin" evidence="7">
    <location>
        <begin position="818"/>
        <end position="926"/>
    </location>
</feature>
<proteinExistence type="inferred from homology"/>
<evidence type="ECO:0000256" key="5">
    <source>
        <dbReference type="SAM" id="MobiDB-lite"/>
    </source>
</evidence>
<dbReference type="Proteomes" id="UP000502823">
    <property type="component" value="Unassembled WGS sequence"/>
</dbReference>
<feature type="signal peptide" evidence="6">
    <location>
        <begin position="1"/>
        <end position="20"/>
    </location>
</feature>
<keyword evidence="6" id="KW-0732">Signal</keyword>
<keyword evidence="3" id="KW-0789">Thiol protease inhibitor</keyword>
<keyword evidence="4" id="KW-1015">Disulfide bond</keyword>
<sequence>MAHFAGLLVMLLCCLFEVICVETDDSKFKDAAQFVLDSFNRQPDSIYVYDSAQIINAYEKNDSVPSLYFMQLDIAVSCNSSVDCTPSHIICELVLRGNSSATTKDIAEDRTKCAKKEVEPILPTNGHGFGEESVTDEIRGIAAFAVQQLESNGDAKRSLVDIMSVKRQVAGNGTTLYLTLKVARTEGGDALLFEVCEAEVNQTAEMVLESNVTCFPLSGVLPDAPLNAADVTAIAERAADELDSLSFSEFTLKLVDVLRAETAVTPGSEGTVTTLELRLAPTLCLKNVDVEGDSDGLYAKRHCPENVSNRRIICSIISWDRPWVDDTLYSEPACYQDARDGGTLETRRRNENVREQQEGYSDTMMNDDTESLNGDSSLLAVERHSIPVVEEMDPIVEKIEEPQSPVVEDTIVATRAYCTGCPTDLDVSSPALQEYVDQALTVIDEGSYGRYMHKATRIAKAQKQVVNGVKYILQLEVAETSCLKGSTQDRTSCLPDMNSVRTCLVEFLEKPWLDSSREIVSNNCTYYDNDLENEIQPHFLPNNEANRQDIFDYLDAMIEPEPVTAKVLSSYGRDGLYLPENEPENHPFESDAEQIDVSNSGGIQKKSDKSQLDEPSSESAGNEEKLSKSEKESGDSKETEQPESQEVQDHSDESEQSFEEGQKKVNEKFAAYFTEENRDRREITPWSTPGGLKDIDSSEVELVNKLAHIAVQTLDEIDEDDKKRVVLEVLSAQKQIVNGVMYHLQLRVVTTSCSENGANKPDCTKHHSSPVKICKVELHRSFTDNSHLDAKVVKSECVPQESILPEKKLRQKRSVGNIVVGGTLPANASDPYITRLADFAVSELDKGTNSLYAQCIVNIVSASKQVVAGYNVFLVLELGESNLRKGETNNGSCELNQNSEIKTCHITIWDRPWLGNAKQVTSFNCSPSESRVAGEPSTNRVKRHADSAPGAPAQANVSDPYIQEIASTALAEVETRSNALYRQRLIRIVNAQRQVVAGTLVRLTLELGYTTCRKGEAGDISNCQLKEDSNNQICNVEVWDRPWLQLREVTNVSCNSAAENTANASDVRSKRVCIEFAIMLYLHAQDVTLK</sequence>
<dbReference type="Gene3D" id="3.10.450.10">
    <property type="match status" value="6"/>
</dbReference>
<comment type="similarity">
    <text evidence="1">Belongs to the cystatin family.</text>
</comment>